<keyword evidence="2" id="KW-1003">Cell membrane</keyword>
<keyword evidence="5 6" id="KW-0472">Membrane</keyword>
<reference evidence="7" key="1">
    <citation type="submission" date="2016-04" db="EMBL/GenBank/DDBJ databases">
        <authorList>
            <person name="Evans L.H."/>
            <person name="Alamgir A."/>
            <person name="Owens N."/>
            <person name="Weber N.D."/>
            <person name="Virtaneva K."/>
            <person name="Barbian K."/>
            <person name="Babar A."/>
            <person name="Rosenke K."/>
        </authorList>
    </citation>
    <scope>NUCLEOTIDE SEQUENCE</scope>
    <source>
        <strain evidence="7">86</strain>
    </source>
</reference>
<evidence type="ECO:0000313" key="7">
    <source>
        <dbReference type="EMBL" id="SBW07857.1"/>
    </source>
</evidence>
<dbReference type="PANTHER" id="PTHR33529">
    <property type="entry name" value="SLR0882 PROTEIN-RELATED"/>
    <property type="match status" value="1"/>
</dbReference>
<feature type="transmembrane region" description="Helical" evidence="6">
    <location>
        <begin position="103"/>
        <end position="125"/>
    </location>
</feature>
<proteinExistence type="predicted"/>
<feature type="transmembrane region" description="Helical" evidence="6">
    <location>
        <begin position="283"/>
        <end position="301"/>
    </location>
</feature>
<protein>
    <submittedName>
        <fullName evidence="7">Predicted permease YjgP</fullName>
    </submittedName>
</protein>
<dbReference type="AlphaFoldDB" id="A0A212K8A4"/>
<name>A0A212K8A4_9PROT</name>
<dbReference type="EMBL" id="FLUO01000001">
    <property type="protein sequence ID" value="SBW07857.1"/>
    <property type="molecule type" value="Genomic_DNA"/>
</dbReference>
<comment type="subcellular location">
    <subcellularLocation>
        <location evidence="1">Cell membrane</location>
        <topology evidence="1">Multi-pass membrane protein</topology>
    </subcellularLocation>
</comment>
<dbReference type="PANTHER" id="PTHR33529:SF6">
    <property type="entry name" value="YJGP_YJGQ FAMILY PERMEASE"/>
    <property type="match status" value="1"/>
</dbReference>
<dbReference type="Pfam" id="PF03739">
    <property type="entry name" value="LptF_LptG"/>
    <property type="match status" value="1"/>
</dbReference>
<evidence type="ECO:0000256" key="6">
    <source>
        <dbReference type="SAM" id="Phobius"/>
    </source>
</evidence>
<feature type="transmembrane region" description="Helical" evidence="6">
    <location>
        <begin position="308"/>
        <end position="325"/>
    </location>
</feature>
<dbReference type="InterPro" id="IPR005495">
    <property type="entry name" value="LptG/LptF_permease"/>
</dbReference>
<gene>
    <name evidence="7" type="ORF">KL86APRO_12295</name>
</gene>
<evidence type="ECO:0000256" key="1">
    <source>
        <dbReference type="ARBA" id="ARBA00004651"/>
    </source>
</evidence>
<evidence type="ECO:0000256" key="4">
    <source>
        <dbReference type="ARBA" id="ARBA00022989"/>
    </source>
</evidence>
<dbReference type="GO" id="GO:0043190">
    <property type="term" value="C:ATP-binding cassette (ABC) transporter complex"/>
    <property type="evidence" value="ECO:0007669"/>
    <property type="project" value="TreeGrafter"/>
</dbReference>
<evidence type="ECO:0000256" key="3">
    <source>
        <dbReference type="ARBA" id="ARBA00022692"/>
    </source>
</evidence>
<evidence type="ECO:0000256" key="5">
    <source>
        <dbReference type="ARBA" id="ARBA00023136"/>
    </source>
</evidence>
<feature type="transmembrane region" description="Helical" evidence="6">
    <location>
        <begin position="60"/>
        <end position="82"/>
    </location>
</feature>
<organism evidence="7">
    <name type="scientific">uncultured Alphaproteobacteria bacterium</name>
    <dbReference type="NCBI Taxonomy" id="91750"/>
    <lineage>
        <taxon>Bacteria</taxon>
        <taxon>Pseudomonadati</taxon>
        <taxon>Pseudomonadota</taxon>
        <taxon>Alphaproteobacteria</taxon>
        <taxon>environmental samples</taxon>
    </lineage>
</organism>
<evidence type="ECO:0000256" key="2">
    <source>
        <dbReference type="ARBA" id="ARBA00022475"/>
    </source>
</evidence>
<keyword evidence="4 6" id="KW-1133">Transmembrane helix</keyword>
<accession>A0A212K8A4</accession>
<sequence>MRGLATRIDRYIVAELVKRLTVALLIVLAALVIERILRLFDFVSMKGGPVDLVWQMAVMLVPHYLGLALPAAFFVSIYLTVARFHNDSEFDAMLASGISPVRFARPLMGFALALAMLSLGVFGYLQPYTRYGYRALYHIVTNIPWDARVPEMAFSRVERDAVVTADRTRDDGSMERVFIQYRDGDADVVVTAATGTLEFGPMRSYYLLQLENAERIVSRPGQAPELGVFEALAIRRPLAASAPPFRPRGNEVREMTLGELAARPPADAEWTRAQARAELHARLVRSLSVVFLPLLAVPLALSGRRTRTSAGLVVGALVLLIYHYATQTLQGVAALGRVHPGAMWAAMAALAAISIALFHRAQRRPGANPLDPLTGAIADVRDAARARLARLLPRRARP</sequence>
<feature type="transmembrane region" description="Helical" evidence="6">
    <location>
        <begin position="20"/>
        <end position="40"/>
    </location>
</feature>
<keyword evidence="3 6" id="KW-0812">Transmembrane</keyword>
<feature type="transmembrane region" description="Helical" evidence="6">
    <location>
        <begin position="341"/>
        <end position="358"/>
    </location>
</feature>
<dbReference type="GO" id="GO:0015920">
    <property type="term" value="P:lipopolysaccharide transport"/>
    <property type="evidence" value="ECO:0007669"/>
    <property type="project" value="TreeGrafter"/>
</dbReference>